<proteinExistence type="predicted"/>
<protein>
    <submittedName>
        <fullName evidence="2">Uncharacterized protein</fullName>
    </submittedName>
</protein>
<name>A0A6N3EYJ9_9CLOT</name>
<reference evidence="2" key="1">
    <citation type="submission" date="2019-11" db="EMBL/GenBank/DDBJ databases">
        <authorList>
            <person name="Feng L."/>
        </authorList>
    </citation>
    <scope>NUCLEOTIDE SEQUENCE</scope>
    <source>
        <strain evidence="2">CParaputrificumLFYP93</strain>
    </source>
</reference>
<evidence type="ECO:0000313" key="2">
    <source>
        <dbReference type="EMBL" id="VYU44838.1"/>
    </source>
</evidence>
<feature type="region of interest" description="Disordered" evidence="1">
    <location>
        <begin position="1"/>
        <end position="33"/>
    </location>
</feature>
<accession>A0A6N3EYJ9</accession>
<feature type="compositionally biased region" description="Basic residues" evidence="1">
    <location>
        <begin position="1"/>
        <end position="14"/>
    </location>
</feature>
<evidence type="ECO:0000256" key="1">
    <source>
        <dbReference type="SAM" id="MobiDB-lite"/>
    </source>
</evidence>
<organism evidence="2">
    <name type="scientific">Clostridium paraputrificum</name>
    <dbReference type="NCBI Taxonomy" id="29363"/>
    <lineage>
        <taxon>Bacteria</taxon>
        <taxon>Bacillati</taxon>
        <taxon>Bacillota</taxon>
        <taxon>Clostridia</taxon>
        <taxon>Eubacteriales</taxon>
        <taxon>Clostridiaceae</taxon>
        <taxon>Clostridium</taxon>
    </lineage>
</organism>
<dbReference type="RefSeq" id="WP_156561678.1">
    <property type="nucleotide sequence ID" value="NZ_CACRTV010000057.1"/>
</dbReference>
<sequence length="142" mass="15793">MPGFGVKKKNKKEAKRQAQQVQPKKVKKNVDKSEKIGYGENLNSNQFVSEDRGLNRQIVLDTYVEDDGLNAPCNIDMFVCNTIQLAKIGTVLPWLPDELVPDPLIDEAIRGAKTAIGPSDIMKDTGVIDINSSRKVRSLEVR</sequence>
<gene>
    <name evidence="2" type="ORF">CPLFYP93_02308</name>
</gene>
<dbReference type="EMBL" id="CACRTV010000057">
    <property type="protein sequence ID" value="VYU44838.1"/>
    <property type="molecule type" value="Genomic_DNA"/>
</dbReference>
<dbReference type="AlphaFoldDB" id="A0A6N3EYJ9"/>